<dbReference type="AlphaFoldDB" id="A0AAV7TWX7"/>
<comment type="caution">
    <text evidence="2">The sequence shown here is derived from an EMBL/GenBank/DDBJ whole genome shotgun (WGS) entry which is preliminary data.</text>
</comment>
<accession>A0AAV7TWX7</accession>
<gene>
    <name evidence="2" type="ORF">NDU88_006191</name>
</gene>
<dbReference type="Proteomes" id="UP001066276">
    <property type="component" value="Chromosome 3_2"/>
</dbReference>
<protein>
    <submittedName>
        <fullName evidence="2">Uncharacterized protein</fullName>
    </submittedName>
</protein>
<evidence type="ECO:0000313" key="3">
    <source>
        <dbReference type="Proteomes" id="UP001066276"/>
    </source>
</evidence>
<keyword evidence="3" id="KW-1185">Reference proteome</keyword>
<sequence>MQGPAQGPTQGPNWPGQRNRQLHRQLKATTWHNPRHDPTRLAMSRHPPGTSVSVTSVRMAVHSRLNPTSFRF</sequence>
<feature type="region of interest" description="Disordered" evidence="1">
    <location>
        <begin position="1"/>
        <end position="52"/>
    </location>
</feature>
<reference evidence="2" key="1">
    <citation type="journal article" date="2022" name="bioRxiv">
        <title>Sequencing and chromosome-scale assembly of the giantPleurodeles waltlgenome.</title>
        <authorList>
            <person name="Brown T."/>
            <person name="Elewa A."/>
            <person name="Iarovenko S."/>
            <person name="Subramanian E."/>
            <person name="Araus A.J."/>
            <person name="Petzold A."/>
            <person name="Susuki M."/>
            <person name="Suzuki K.-i.T."/>
            <person name="Hayashi T."/>
            <person name="Toyoda A."/>
            <person name="Oliveira C."/>
            <person name="Osipova E."/>
            <person name="Leigh N.D."/>
            <person name="Simon A."/>
            <person name="Yun M.H."/>
        </authorList>
    </citation>
    <scope>NUCLEOTIDE SEQUENCE</scope>
    <source>
        <strain evidence="2">20211129_DDA</strain>
        <tissue evidence="2">Liver</tissue>
    </source>
</reference>
<organism evidence="2 3">
    <name type="scientific">Pleurodeles waltl</name>
    <name type="common">Iberian ribbed newt</name>
    <dbReference type="NCBI Taxonomy" id="8319"/>
    <lineage>
        <taxon>Eukaryota</taxon>
        <taxon>Metazoa</taxon>
        <taxon>Chordata</taxon>
        <taxon>Craniata</taxon>
        <taxon>Vertebrata</taxon>
        <taxon>Euteleostomi</taxon>
        <taxon>Amphibia</taxon>
        <taxon>Batrachia</taxon>
        <taxon>Caudata</taxon>
        <taxon>Salamandroidea</taxon>
        <taxon>Salamandridae</taxon>
        <taxon>Pleurodelinae</taxon>
        <taxon>Pleurodeles</taxon>
    </lineage>
</organism>
<evidence type="ECO:0000313" key="2">
    <source>
        <dbReference type="EMBL" id="KAJ1180980.1"/>
    </source>
</evidence>
<evidence type="ECO:0000256" key="1">
    <source>
        <dbReference type="SAM" id="MobiDB-lite"/>
    </source>
</evidence>
<name>A0AAV7TWX7_PLEWA</name>
<proteinExistence type="predicted"/>
<feature type="compositionally biased region" description="Polar residues" evidence="1">
    <location>
        <begin position="7"/>
        <end position="19"/>
    </location>
</feature>
<dbReference type="EMBL" id="JANPWB010000006">
    <property type="protein sequence ID" value="KAJ1180980.1"/>
    <property type="molecule type" value="Genomic_DNA"/>
</dbReference>